<sequence length="188" mass="20049">MAWILQSLMCVALLLAPIQHADASGVVGHPTPVQALGHPIRFTDLSGGVPDSVRMHTLALMLRGEVAAAGDYYLLATGASQLPGWFTALQKAFDTASRAPNACQSAAKAIAEGFRQLGQSPQLIRISSTGGDMLSWRGRQLVSDNNFHVAVRNDGRIFDAFTGSAGMAWAEYQAAMTYLGTLQYTVIP</sequence>
<evidence type="ECO:0000256" key="1">
    <source>
        <dbReference type="SAM" id="SignalP"/>
    </source>
</evidence>
<feature type="signal peptide" evidence="1">
    <location>
        <begin position="1"/>
        <end position="21"/>
    </location>
</feature>
<dbReference type="RefSeq" id="WP_267532931.1">
    <property type="nucleotide sequence ID" value="NZ_JAPNKA010000001.1"/>
</dbReference>
<dbReference type="Proteomes" id="UP001207654">
    <property type="component" value="Unassembled WGS sequence"/>
</dbReference>
<evidence type="ECO:0000313" key="2">
    <source>
        <dbReference type="EMBL" id="MCY1073945.1"/>
    </source>
</evidence>
<organism evidence="2 3">
    <name type="scientific">Archangium lansingense</name>
    <dbReference type="NCBI Taxonomy" id="2995310"/>
    <lineage>
        <taxon>Bacteria</taxon>
        <taxon>Pseudomonadati</taxon>
        <taxon>Myxococcota</taxon>
        <taxon>Myxococcia</taxon>
        <taxon>Myxococcales</taxon>
        <taxon>Cystobacterineae</taxon>
        <taxon>Archangiaceae</taxon>
        <taxon>Archangium</taxon>
    </lineage>
</organism>
<name>A0ABT3ZX25_9BACT</name>
<feature type="chain" id="PRO_5045760540" evidence="1">
    <location>
        <begin position="22"/>
        <end position="188"/>
    </location>
</feature>
<protein>
    <submittedName>
        <fullName evidence="2">Uncharacterized protein</fullName>
    </submittedName>
</protein>
<accession>A0ABT3ZX25</accession>
<gene>
    <name evidence="2" type="ORF">OV287_05555</name>
</gene>
<dbReference type="EMBL" id="JAPNKA010000001">
    <property type="protein sequence ID" value="MCY1073945.1"/>
    <property type="molecule type" value="Genomic_DNA"/>
</dbReference>
<keyword evidence="3" id="KW-1185">Reference proteome</keyword>
<reference evidence="2 3" key="1">
    <citation type="submission" date="2022-11" db="EMBL/GenBank/DDBJ databases">
        <title>Minimal conservation of predation-associated metabolite biosynthetic gene clusters underscores biosynthetic potential of Myxococcota including descriptions for ten novel species: Archangium lansinium sp. nov., Myxococcus landrumus sp. nov., Nannocystis bai.</title>
        <authorList>
            <person name="Ahearne A."/>
            <person name="Stevens C."/>
            <person name="Phillips K."/>
        </authorList>
    </citation>
    <scope>NUCLEOTIDE SEQUENCE [LARGE SCALE GENOMIC DNA]</scope>
    <source>
        <strain evidence="2 3">MIWBW</strain>
    </source>
</reference>
<proteinExistence type="predicted"/>
<evidence type="ECO:0000313" key="3">
    <source>
        <dbReference type="Proteomes" id="UP001207654"/>
    </source>
</evidence>
<comment type="caution">
    <text evidence="2">The sequence shown here is derived from an EMBL/GenBank/DDBJ whole genome shotgun (WGS) entry which is preliminary data.</text>
</comment>
<keyword evidence="1" id="KW-0732">Signal</keyword>